<feature type="compositionally biased region" description="Basic and acidic residues" evidence="1">
    <location>
        <begin position="189"/>
        <end position="200"/>
    </location>
</feature>
<proteinExistence type="predicted"/>
<feature type="region of interest" description="Disordered" evidence="1">
    <location>
        <begin position="96"/>
        <end position="133"/>
    </location>
</feature>
<name>A0AAW1JJG7_POPJA</name>
<evidence type="ECO:0000256" key="1">
    <source>
        <dbReference type="SAM" id="MobiDB-lite"/>
    </source>
</evidence>
<evidence type="ECO:0000313" key="2">
    <source>
        <dbReference type="EMBL" id="KAK9703827.1"/>
    </source>
</evidence>
<dbReference type="EMBL" id="JASPKY010000363">
    <property type="protein sequence ID" value="KAK9703827.1"/>
    <property type="molecule type" value="Genomic_DNA"/>
</dbReference>
<comment type="caution">
    <text evidence="2">The sequence shown here is derived from an EMBL/GenBank/DDBJ whole genome shotgun (WGS) entry which is preliminary data.</text>
</comment>
<accession>A0AAW1JJG7</accession>
<organism evidence="2 3">
    <name type="scientific">Popillia japonica</name>
    <name type="common">Japanese beetle</name>
    <dbReference type="NCBI Taxonomy" id="7064"/>
    <lineage>
        <taxon>Eukaryota</taxon>
        <taxon>Metazoa</taxon>
        <taxon>Ecdysozoa</taxon>
        <taxon>Arthropoda</taxon>
        <taxon>Hexapoda</taxon>
        <taxon>Insecta</taxon>
        <taxon>Pterygota</taxon>
        <taxon>Neoptera</taxon>
        <taxon>Endopterygota</taxon>
        <taxon>Coleoptera</taxon>
        <taxon>Polyphaga</taxon>
        <taxon>Scarabaeiformia</taxon>
        <taxon>Scarabaeidae</taxon>
        <taxon>Rutelinae</taxon>
        <taxon>Popillia</taxon>
    </lineage>
</organism>
<dbReference type="AlphaFoldDB" id="A0AAW1JJG7"/>
<protein>
    <submittedName>
        <fullName evidence="2">Uncharacterized protein</fullName>
    </submittedName>
</protein>
<reference evidence="2 3" key="1">
    <citation type="journal article" date="2024" name="BMC Genomics">
        <title>De novo assembly and annotation of Popillia japonica's genome with initial clues to its potential as an invasive pest.</title>
        <authorList>
            <person name="Cucini C."/>
            <person name="Boschi S."/>
            <person name="Funari R."/>
            <person name="Cardaioli E."/>
            <person name="Iannotti N."/>
            <person name="Marturano G."/>
            <person name="Paoli F."/>
            <person name="Bruttini M."/>
            <person name="Carapelli A."/>
            <person name="Frati F."/>
            <person name="Nardi F."/>
        </authorList>
    </citation>
    <scope>NUCLEOTIDE SEQUENCE [LARGE SCALE GENOMIC DNA]</scope>
    <source>
        <strain evidence="2">DMR45628</strain>
    </source>
</reference>
<feature type="compositionally biased region" description="Basic residues" evidence="1">
    <location>
        <begin position="169"/>
        <end position="180"/>
    </location>
</feature>
<evidence type="ECO:0000313" key="3">
    <source>
        <dbReference type="Proteomes" id="UP001458880"/>
    </source>
</evidence>
<sequence length="215" mass="24270">MKEGLQKNGPSGAIYKCSKSGWITEGRITDIAELFKNAFNRVATIEKGVRAVQVTGIFPFNRFVFSDEELTPLTHGVERITAENANPTIQRIERTLSPVAGPSTSICRSLPKVSQTKRKRNRESSSDSDISDLVLEEVTEDELSDDNDKTLQLKQANKSFTALLPLPKSKIKGMSRRTQHSKIMTSTPVKDELEKKEERKKARPQNVKRREKEKK</sequence>
<gene>
    <name evidence="2" type="ORF">QE152_g29067</name>
</gene>
<dbReference type="Proteomes" id="UP001458880">
    <property type="component" value="Unassembled WGS sequence"/>
</dbReference>
<feature type="region of interest" description="Disordered" evidence="1">
    <location>
        <begin position="167"/>
        <end position="215"/>
    </location>
</feature>
<keyword evidence="3" id="KW-1185">Reference proteome</keyword>